<dbReference type="AlphaFoldDB" id="A0A6J6XMV2"/>
<sequence length="130" mass="13361">MSLPKLAAAKPAATAAALPPLEPPGTREVSSGFRVGPNAEFSVDEPIANSSKLVLPTMTAPACCRRVTTVASYGGFQPSKILEEHVVGTPRVHMLSLSAIGTPARGPRSLPDFKSASILAALARADSAIT</sequence>
<gene>
    <name evidence="1" type="ORF">UFOPK2975_01122</name>
</gene>
<evidence type="ECO:0000313" key="1">
    <source>
        <dbReference type="EMBL" id="CAB4798610.1"/>
    </source>
</evidence>
<dbReference type="EMBL" id="CAFAAG010000100">
    <property type="protein sequence ID" value="CAB4798610.1"/>
    <property type="molecule type" value="Genomic_DNA"/>
</dbReference>
<proteinExistence type="predicted"/>
<name>A0A6J6XMV2_9ZZZZ</name>
<protein>
    <submittedName>
        <fullName evidence="1">Unannotated protein</fullName>
    </submittedName>
</protein>
<accession>A0A6J6XMV2</accession>
<organism evidence="1">
    <name type="scientific">freshwater metagenome</name>
    <dbReference type="NCBI Taxonomy" id="449393"/>
    <lineage>
        <taxon>unclassified sequences</taxon>
        <taxon>metagenomes</taxon>
        <taxon>ecological metagenomes</taxon>
    </lineage>
</organism>
<reference evidence="1" key="1">
    <citation type="submission" date="2020-05" db="EMBL/GenBank/DDBJ databases">
        <authorList>
            <person name="Chiriac C."/>
            <person name="Salcher M."/>
            <person name="Ghai R."/>
            <person name="Kavagutti S V."/>
        </authorList>
    </citation>
    <scope>NUCLEOTIDE SEQUENCE</scope>
</reference>